<dbReference type="RefSeq" id="WP_306836404.1">
    <property type="nucleotide sequence ID" value="NZ_JAUSRA010000001.1"/>
</dbReference>
<sequence>MNLDDLRAGLAELAEESQPTDLRDRAVATSRRIGRTRLALVAAATVLAVAAASAVVALGRDDDRALPTPVATLPAGATSAIYTANLGGFGNLAVWNGSGVRTLYYRDYPFGRYAGDQFRESLTVSPDGTYLSWLSNAGVHLSRVGDNDMVVLNRQDGDFRVSAGCTVPEWTSDSTRLLITSWEPESNIVEAGWFAVDGGAFTVRDDDDELRYACDVHTNGDWLAYTVSPRLGTFETHVRNLRTGETRMIPDLSENRLDFEISSVSPDGERITARLIDNASDRHLAPPRTLQANHVIDTRTGQTLPFPLAPGRVAAQQLYYTPGGDLVARFVEADRSWLAVYAPDGRLLGEADEPAEVRESVLLRVVMP</sequence>
<dbReference type="InterPro" id="IPR011042">
    <property type="entry name" value="6-blade_b-propeller_TolB-like"/>
</dbReference>
<keyword evidence="1" id="KW-1133">Transmembrane helix</keyword>
<comment type="caution">
    <text evidence="2">The sequence shown here is derived from an EMBL/GenBank/DDBJ whole genome shotgun (WGS) entry which is preliminary data.</text>
</comment>
<organism evidence="2 3">
    <name type="scientific">Catenuloplanes nepalensis</name>
    <dbReference type="NCBI Taxonomy" id="587533"/>
    <lineage>
        <taxon>Bacteria</taxon>
        <taxon>Bacillati</taxon>
        <taxon>Actinomycetota</taxon>
        <taxon>Actinomycetes</taxon>
        <taxon>Micromonosporales</taxon>
        <taxon>Micromonosporaceae</taxon>
        <taxon>Catenuloplanes</taxon>
    </lineage>
</organism>
<evidence type="ECO:0000256" key="1">
    <source>
        <dbReference type="SAM" id="Phobius"/>
    </source>
</evidence>
<evidence type="ECO:0000313" key="2">
    <source>
        <dbReference type="EMBL" id="MDP9798474.1"/>
    </source>
</evidence>
<dbReference type="Proteomes" id="UP001240984">
    <property type="component" value="Unassembled WGS sequence"/>
</dbReference>
<keyword evidence="3" id="KW-1185">Reference proteome</keyword>
<reference evidence="2 3" key="1">
    <citation type="submission" date="2023-07" db="EMBL/GenBank/DDBJ databases">
        <title>Sequencing the genomes of 1000 actinobacteria strains.</title>
        <authorList>
            <person name="Klenk H.-P."/>
        </authorList>
    </citation>
    <scope>NUCLEOTIDE SEQUENCE [LARGE SCALE GENOMIC DNA]</scope>
    <source>
        <strain evidence="2 3">DSM 44710</strain>
    </source>
</reference>
<feature type="transmembrane region" description="Helical" evidence="1">
    <location>
        <begin position="38"/>
        <end position="59"/>
    </location>
</feature>
<keyword evidence="1" id="KW-0812">Transmembrane</keyword>
<accession>A0ABT9N446</accession>
<keyword evidence="1" id="KW-0472">Membrane</keyword>
<dbReference type="EMBL" id="JAUSRA010000001">
    <property type="protein sequence ID" value="MDP9798474.1"/>
    <property type="molecule type" value="Genomic_DNA"/>
</dbReference>
<evidence type="ECO:0000313" key="3">
    <source>
        <dbReference type="Proteomes" id="UP001240984"/>
    </source>
</evidence>
<protein>
    <submittedName>
        <fullName evidence="2">Uncharacterized protein</fullName>
    </submittedName>
</protein>
<proteinExistence type="predicted"/>
<name>A0ABT9N446_9ACTN</name>
<gene>
    <name evidence="2" type="ORF">J2S43_006986</name>
</gene>
<dbReference type="SUPFAM" id="SSF82171">
    <property type="entry name" value="DPP6 N-terminal domain-like"/>
    <property type="match status" value="1"/>
</dbReference>
<dbReference type="Gene3D" id="2.120.10.30">
    <property type="entry name" value="TolB, C-terminal domain"/>
    <property type="match status" value="1"/>
</dbReference>